<dbReference type="InterPro" id="IPR009056">
    <property type="entry name" value="Cyt_c-like_dom"/>
</dbReference>
<dbReference type="SUPFAM" id="SSF46626">
    <property type="entry name" value="Cytochrome c"/>
    <property type="match status" value="1"/>
</dbReference>
<dbReference type="PANTHER" id="PTHR33546">
    <property type="entry name" value="LARGE, MULTIFUNCTIONAL SECRETED PROTEIN-RELATED"/>
    <property type="match status" value="1"/>
</dbReference>
<evidence type="ECO:0000256" key="4">
    <source>
        <dbReference type="PROSITE-ProRule" id="PRU00433"/>
    </source>
</evidence>
<dbReference type="GO" id="GO:0009055">
    <property type="term" value="F:electron transfer activity"/>
    <property type="evidence" value="ECO:0007669"/>
    <property type="project" value="InterPro"/>
</dbReference>
<keyword evidence="7" id="KW-1185">Reference proteome</keyword>
<dbReference type="NCBIfam" id="TIGR02603">
    <property type="entry name" value="CxxCH_TIGR02603"/>
    <property type="match status" value="1"/>
</dbReference>
<dbReference type="NCBIfam" id="TIGR02604">
    <property type="entry name" value="Piru_Ver_Nterm"/>
    <property type="match status" value="1"/>
</dbReference>
<dbReference type="PANTHER" id="PTHR33546:SF1">
    <property type="entry name" value="LARGE, MULTIFUNCTIONAL SECRETED PROTEIN"/>
    <property type="match status" value="1"/>
</dbReference>
<accession>A0A5C6E7F5</accession>
<dbReference type="Proteomes" id="UP000315471">
    <property type="component" value="Unassembled WGS sequence"/>
</dbReference>
<evidence type="ECO:0000256" key="2">
    <source>
        <dbReference type="ARBA" id="ARBA00022723"/>
    </source>
</evidence>
<reference evidence="6 7" key="1">
    <citation type="submission" date="2019-02" db="EMBL/GenBank/DDBJ databases">
        <title>Deep-cultivation of Planctomycetes and their phenomic and genomic characterization uncovers novel biology.</title>
        <authorList>
            <person name="Wiegand S."/>
            <person name="Jogler M."/>
            <person name="Boedeker C."/>
            <person name="Pinto D."/>
            <person name="Vollmers J."/>
            <person name="Rivas-Marin E."/>
            <person name="Kohn T."/>
            <person name="Peeters S.H."/>
            <person name="Heuer A."/>
            <person name="Rast P."/>
            <person name="Oberbeckmann S."/>
            <person name="Bunk B."/>
            <person name="Jeske O."/>
            <person name="Meyerdierks A."/>
            <person name="Storesund J.E."/>
            <person name="Kallscheuer N."/>
            <person name="Luecker S."/>
            <person name="Lage O.M."/>
            <person name="Pohl T."/>
            <person name="Merkel B.J."/>
            <person name="Hornburger P."/>
            <person name="Mueller R.-W."/>
            <person name="Bruemmer F."/>
            <person name="Labrenz M."/>
            <person name="Spormann A.M."/>
            <person name="Op Den Camp H."/>
            <person name="Overmann J."/>
            <person name="Amann R."/>
            <person name="Jetten M.S.M."/>
            <person name="Mascher T."/>
            <person name="Medema M.H."/>
            <person name="Devos D.P."/>
            <person name="Kaster A.-K."/>
            <person name="Ovreas L."/>
            <person name="Rohde M."/>
            <person name="Galperin M.Y."/>
            <person name="Jogler C."/>
        </authorList>
    </citation>
    <scope>NUCLEOTIDE SEQUENCE [LARGE SCALE GENOMIC DNA]</scope>
    <source>
        <strain evidence="6 7">Q31b</strain>
    </source>
</reference>
<dbReference type="SUPFAM" id="SSF63829">
    <property type="entry name" value="Calcium-dependent phosphotriesterase"/>
    <property type="match status" value="1"/>
</dbReference>
<sequence length="1065" mass="119186">MAAMNAPCFTELPNLPRKWFFLLAVALAMPGIQLAGYRTNDCWAEFPALFNTEKQADKPVMSATVAAASIELPERFHASAFAAEPEVMNPIAMAWDGRGRLWVAENFTYAERSQRFQLDLRDRVLIFDNTSADHFATRRVFTDDIQMLTGLEIGYGGVWLMCPPRLLFLADKDQDDTPDGPATVVLDGFTVAQQNYHNFANGLRFGPDGWLYGRCGGSCPGKIGTPETPDSNRPALTGGVWRYHPLSKAVEVLNAGTTNPWGHDWNDVGEMFFCNTVNGHLWHTIAGAHHPRPFTLDPNRRTYEPIDFHADHWHFDTGKKWMESRDGSANDYGGGHAHSGTLVYQGGRWPKQYDGALFTLNFHGRRANRERIEADGSGYTIKHGSDFFLAADPWFRGIDLSTGPDGNVFVLDWSDTGECHEHTGVHRESGRIYKISYDPQQSESNVPSRKIAEVDFAAGKSNDLHDWPASELVLAHRASNRWYLRQARLELIRRTRLNVEHDDPQTMDAAIAELRKNLLVDKSNSPAVTVQSLLTLHACSKLDQDEVVRLMTTHPYPSVRRTAVRIATEAWPIDDVMGPSWKANFSATVNQDNSLDKLVETFANMARNESNASVRLALASTLQRLPIDRRKTLAIELVAHAEDAGDHNIPLMIWYGLIPLGSRDAGELVEIAGRCRIPTTLKWIARCVAEEMRRQPQAFDALLVEICNRSSIGEQETMMSGICDGLRGWKRADRPEAWNQIAALRAKPLERYVRELGVLFGDGRALQELKQTALGKNSESVSYESRLSALETLIQVGDDDLRAICESLLPDARMNVLAAEGLAKFDDPSIARQLIRRYFAFRSPDRPKIISLLVSRKSFANELLKAIQEEKIHRSDLSAFQARQIQSHHDQSLNRTLANVWGQVHDTPAARLEQIDKLKQALSTETIAASDKSNGRTLFNKHCSTCHRLYGEGATFGPDLSGANRSDLDYLLSNIVDPSGVVDKDYQMTVVLLDDGRIVNGLVVDQSDETMTLKTSTETIVIRTEEIEDQKRTNQSSMPEGLLETLSDQETQDLIGYLMHPSQVD</sequence>
<protein>
    <submittedName>
        <fullName evidence="6">Cytochrome c</fullName>
    </submittedName>
</protein>
<keyword evidence="1 4" id="KW-0349">Heme</keyword>
<dbReference type="InterPro" id="IPR013428">
    <property type="entry name" value="Membrane-bound_put_N"/>
</dbReference>
<dbReference type="AlphaFoldDB" id="A0A5C6E7F5"/>
<dbReference type="OrthoDB" id="225269at2"/>
<evidence type="ECO:0000259" key="5">
    <source>
        <dbReference type="PROSITE" id="PS51007"/>
    </source>
</evidence>
<keyword evidence="2 4" id="KW-0479">Metal-binding</keyword>
<dbReference type="InterPro" id="IPR011042">
    <property type="entry name" value="6-blade_b-propeller_TolB-like"/>
</dbReference>
<evidence type="ECO:0000256" key="1">
    <source>
        <dbReference type="ARBA" id="ARBA00022617"/>
    </source>
</evidence>
<dbReference type="Pfam" id="PF00034">
    <property type="entry name" value="Cytochrom_C"/>
    <property type="match status" value="1"/>
</dbReference>
<dbReference type="GO" id="GO:0046872">
    <property type="term" value="F:metal ion binding"/>
    <property type="evidence" value="ECO:0007669"/>
    <property type="project" value="UniProtKB-KW"/>
</dbReference>
<dbReference type="InterPro" id="IPR013427">
    <property type="entry name" value="Haem-bd_dom_put"/>
</dbReference>
<evidence type="ECO:0000256" key="3">
    <source>
        <dbReference type="ARBA" id="ARBA00023004"/>
    </source>
</evidence>
<dbReference type="EMBL" id="SJPY01000003">
    <property type="protein sequence ID" value="TWU43406.1"/>
    <property type="molecule type" value="Genomic_DNA"/>
</dbReference>
<comment type="caution">
    <text evidence="6">The sequence shown here is derived from an EMBL/GenBank/DDBJ whole genome shotgun (WGS) entry which is preliminary data.</text>
</comment>
<dbReference type="InterPro" id="IPR055557">
    <property type="entry name" value="DUF7133"/>
</dbReference>
<dbReference type="InterPro" id="IPR036909">
    <property type="entry name" value="Cyt_c-like_dom_sf"/>
</dbReference>
<keyword evidence="3 4" id="KW-0408">Iron</keyword>
<feature type="domain" description="Cytochrome c" evidence="5">
    <location>
        <begin position="930"/>
        <end position="1062"/>
    </location>
</feature>
<organism evidence="6 7">
    <name type="scientific">Novipirellula aureliae</name>
    <dbReference type="NCBI Taxonomy" id="2527966"/>
    <lineage>
        <taxon>Bacteria</taxon>
        <taxon>Pseudomonadati</taxon>
        <taxon>Planctomycetota</taxon>
        <taxon>Planctomycetia</taxon>
        <taxon>Pirellulales</taxon>
        <taxon>Pirellulaceae</taxon>
        <taxon>Novipirellula</taxon>
    </lineage>
</organism>
<evidence type="ECO:0000313" key="6">
    <source>
        <dbReference type="EMBL" id="TWU43406.1"/>
    </source>
</evidence>
<dbReference type="Pfam" id="PF23500">
    <property type="entry name" value="DUF7133"/>
    <property type="match status" value="1"/>
</dbReference>
<gene>
    <name evidence="6" type="ORF">Q31b_24450</name>
</gene>
<dbReference type="Gene3D" id="2.120.10.30">
    <property type="entry name" value="TolB, C-terminal domain"/>
    <property type="match status" value="1"/>
</dbReference>
<dbReference type="GO" id="GO:0020037">
    <property type="term" value="F:heme binding"/>
    <property type="evidence" value="ECO:0007669"/>
    <property type="project" value="InterPro"/>
</dbReference>
<name>A0A5C6E7F5_9BACT</name>
<evidence type="ECO:0000313" key="7">
    <source>
        <dbReference type="Proteomes" id="UP000315471"/>
    </source>
</evidence>
<proteinExistence type="predicted"/>
<dbReference type="Gene3D" id="1.10.760.10">
    <property type="entry name" value="Cytochrome c-like domain"/>
    <property type="match status" value="1"/>
</dbReference>
<dbReference type="PROSITE" id="PS51007">
    <property type="entry name" value="CYTC"/>
    <property type="match status" value="1"/>
</dbReference>